<dbReference type="AlphaFoldDB" id="A0A8J7KS87"/>
<gene>
    <name evidence="1" type="ORF">IW245_005541</name>
</gene>
<reference evidence="1" key="1">
    <citation type="submission" date="2020-11" db="EMBL/GenBank/DDBJ databases">
        <title>Sequencing the genomes of 1000 actinobacteria strains.</title>
        <authorList>
            <person name="Klenk H.-P."/>
        </authorList>
    </citation>
    <scope>NUCLEOTIDE SEQUENCE</scope>
    <source>
        <strain evidence="1">DSM 45356</strain>
    </source>
</reference>
<evidence type="ECO:0000313" key="2">
    <source>
        <dbReference type="Proteomes" id="UP000622552"/>
    </source>
</evidence>
<accession>A0A8J7KS87</accession>
<dbReference type="RefSeq" id="WP_197006016.1">
    <property type="nucleotide sequence ID" value="NZ_BONS01000012.1"/>
</dbReference>
<comment type="caution">
    <text evidence="1">The sequence shown here is derived from an EMBL/GenBank/DDBJ whole genome shotgun (WGS) entry which is preliminary data.</text>
</comment>
<dbReference type="EMBL" id="JADOUF010000001">
    <property type="protein sequence ID" value="MBG6139347.1"/>
    <property type="molecule type" value="Genomic_DNA"/>
</dbReference>
<proteinExistence type="predicted"/>
<protein>
    <submittedName>
        <fullName evidence="1">Uncharacterized protein</fullName>
    </submittedName>
</protein>
<dbReference type="Proteomes" id="UP000622552">
    <property type="component" value="Unassembled WGS sequence"/>
</dbReference>
<organism evidence="1 2">
    <name type="scientific">Longispora fulva</name>
    <dbReference type="NCBI Taxonomy" id="619741"/>
    <lineage>
        <taxon>Bacteria</taxon>
        <taxon>Bacillati</taxon>
        <taxon>Actinomycetota</taxon>
        <taxon>Actinomycetes</taxon>
        <taxon>Micromonosporales</taxon>
        <taxon>Micromonosporaceae</taxon>
        <taxon>Longispora</taxon>
    </lineage>
</organism>
<name>A0A8J7KS87_9ACTN</name>
<keyword evidence="2" id="KW-1185">Reference proteome</keyword>
<evidence type="ECO:0000313" key="1">
    <source>
        <dbReference type="EMBL" id="MBG6139347.1"/>
    </source>
</evidence>
<sequence>MSQLTTLLRRSWVLRAFFRRAAIATRITPWLALADLSPVRSAIEPLLAGADSDEERHYLLLAAAAGRTTEEITAFADRIRGQSAYWLDGHLRLVDPAVPGTVPIAQSTPTTCGSVSILMTRALLDPVYALSLTAGDAPFADRLAEEERRIHDATNRLWPRRLGTSPWGVAGALGRAYDWRLVDDTDPASIRAALRDAVAAVSAGHPVPVLIGDGYPRHYVLLIGPELTFYNPSGEVVQVAPEAFLAGDLGILGFRHVQGIVLPARVDRIH</sequence>